<gene>
    <name evidence="1" type="ORF">SNAT2548_LOCUS6648</name>
</gene>
<organism evidence="1 2">
    <name type="scientific">Symbiodinium natans</name>
    <dbReference type="NCBI Taxonomy" id="878477"/>
    <lineage>
        <taxon>Eukaryota</taxon>
        <taxon>Sar</taxon>
        <taxon>Alveolata</taxon>
        <taxon>Dinophyceae</taxon>
        <taxon>Suessiales</taxon>
        <taxon>Symbiodiniaceae</taxon>
        <taxon>Symbiodinium</taxon>
    </lineage>
</organism>
<evidence type="ECO:0000313" key="2">
    <source>
        <dbReference type="Proteomes" id="UP000604046"/>
    </source>
</evidence>
<dbReference type="EMBL" id="CAJNDS010000446">
    <property type="protein sequence ID" value="CAE7206996.1"/>
    <property type="molecule type" value="Genomic_DNA"/>
</dbReference>
<proteinExistence type="predicted"/>
<dbReference type="OrthoDB" id="416177at2759"/>
<keyword evidence="2" id="KW-1185">Reference proteome</keyword>
<accession>A0A812JGH9</accession>
<dbReference type="Proteomes" id="UP000604046">
    <property type="component" value="Unassembled WGS sequence"/>
</dbReference>
<evidence type="ECO:0000313" key="1">
    <source>
        <dbReference type="EMBL" id="CAE7206996.1"/>
    </source>
</evidence>
<protein>
    <submittedName>
        <fullName evidence="1">Uncharacterized protein</fullName>
    </submittedName>
</protein>
<dbReference type="AlphaFoldDB" id="A0A812JGH9"/>
<reference evidence="1" key="1">
    <citation type="submission" date="2021-02" db="EMBL/GenBank/DDBJ databases">
        <authorList>
            <person name="Dougan E. K."/>
            <person name="Rhodes N."/>
            <person name="Thang M."/>
            <person name="Chan C."/>
        </authorList>
    </citation>
    <scope>NUCLEOTIDE SEQUENCE</scope>
</reference>
<sequence length="257" mass="28026">MAQQPLLTGEDGRANQMQAANVQLLAQLCHPGDFLSSKIRTCLVRETLQATVTCQACRQLQEGQKPSASSAWDTIVAAPHSFHEPESCYGLGVIVHALANTQNFLKEDWYHKAVEHLWAVLHKLGEVPPEAKAGPQEALYRMTELIACVALAVGHRTFYRTLGKEPILDQPPLPSPRDYANGGAPMFKSAQEVSTQLRRKEGCGWGPCLDKASLTSGLKLANGELLADCFTWQLMPQAPTSKWTPALSTGQKLGVGR</sequence>
<comment type="caution">
    <text evidence="1">The sequence shown here is derived from an EMBL/GenBank/DDBJ whole genome shotgun (WGS) entry which is preliminary data.</text>
</comment>
<name>A0A812JGH9_9DINO</name>